<comment type="caution">
    <text evidence="7">The sequence shown here is derived from an EMBL/GenBank/DDBJ whole genome shotgun (WGS) entry which is preliminary data.</text>
</comment>
<keyword evidence="4" id="KW-0560">Oxidoreductase</keyword>
<dbReference type="PANTHER" id="PTHR47955">
    <property type="entry name" value="CYTOCHROME P450 FAMILY 71 PROTEIN"/>
    <property type="match status" value="1"/>
</dbReference>
<sequence>MEFQISLFQVFVAFFLPLVSFVATRKSRAGNLTRRLIPGPRKLPLIGNLHQIAVSDLLHRTLRDLANKHGPIMHLQLGQVSTVVVSSPEMAMEIMKTHDLVFAYRPFLVVAMITTYGCTNIAFSPLGNYWRHLRKICTEELLSAARVDSFGSIREEEVLNLVETIKTN</sequence>
<keyword evidence="6" id="KW-0812">Transmembrane</keyword>
<keyword evidence="5" id="KW-0408">Iron</keyword>
<evidence type="ECO:0000256" key="3">
    <source>
        <dbReference type="ARBA" id="ARBA00022723"/>
    </source>
</evidence>
<keyword evidence="2" id="KW-0349">Heme</keyword>
<evidence type="ECO:0000256" key="6">
    <source>
        <dbReference type="SAM" id="Phobius"/>
    </source>
</evidence>
<organism evidence="7 8">
    <name type="scientific">Hibiscus sabdariffa</name>
    <name type="common">roselle</name>
    <dbReference type="NCBI Taxonomy" id="183260"/>
    <lineage>
        <taxon>Eukaryota</taxon>
        <taxon>Viridiplantae</taxon>
        <taxon>Streptophyta</taxon>
        <taxon>Embryophyta</taxon>
        <taxon>Tracheophyta</taxon>
        <taxon>Spermatophyta</taxon>
        <taxon>Magnoliopsida</taxon>
        <taxon>eudicotyledons</taxon>
        <taxon>Gunneridae</taxon>
        <taxon>Pentapetalae</taxon>
        <taxon>rosids</taxon>
        <taxon>malvids</taxon>
        <taxon>Malvales</taxon>
        <taxon>Malvaceae</taxon>
        <taxon>Malvoideae</taxon>
        <taxon>Hibiscus</taxon>
    </lineage>
</organism>
<gene>
    <name evidence="7" type="ORF">V6N12_015218</name>
</gene>
<keyword evidence="8" id="KW-1185">Reference proteome</keyword>
<dbReference type="PANTHER" id="PTHR47955:SF8">
    <property type="entry name" value="CYTOCHROME P450 71D11-LIKE"/>
    <property type="match status" value="1"/>
</dbReference>
<keyword evidence="3" id="KW-0479">Metal-binding</keyword>
<comment type="similarity">
    <text evidence="1">Belongs to the cytochrome P450 family.</text>
</comment>
<dbReference type="Gene3D" id="1.10.630.10">
    <property type="entry name" value="Cytochrome P450"/>
    <property type="match status" value="1"/>
</dbReference>
<keyword evidence="6" id="KW-0472">Membrane</keyword>
<evidence type="ECO:0000313" key="8">
    <source>
        <dbReference type="Proteomes" id="UP001472677"/>
    </source>
</evidence>
<reference evidence="7 8" key="1">
    <citation type="journal article" date="2024" name="G3 (Bethesda)">
        <title>Genome assembly of Hibiscus sabdariffa L. provides insights into metabolisms of medicinal natural products.</title>
        <authorList>
            <person name="Kim T."/>
        </authorList>
    </citation>
    <scope>NUCLEOTIDE SEQUENCE [LARGE SCALE GENOMIC DNA]</scope>
    <source>
        <strain evidence="7">TK-2024</strain>
        <tissue evidence="7">Old leaves</tissue>
    </source>
</reference>
<feature type="transmembrane region" description="Helical" evidence="6">
    <location>
        <begin position="102"/>
        <end position="123"/>
    </location>
</feature>
<dbReference type="InterPro" id="IPR036396">
    <property type="entry name" value="Cyt_P450_sf"/>
</dbReference>
<evidence type="ECO:0000256" key="2">
    <source>
        <dbReference type="ARBA" id="ARBA00022617"/>
    </source>
</evidence>
<evidence type="ECO:0000313" key="7">
    <source>
        <dbReference type="EMBL" id="KAK8542629.1"/>
    </source>
</evidence>
<dbReference type="SUPFAM" id="SSF48264">
    <property type="entry name" value="Cytochrome P450"/>
    <property type="match status" value="1"/>
</dbReference>
<dbReference type="EMBL" id="JBBPBM010000024">
    <property type="protein sequence ID" value="KAK8542629.1"/>
    <property type="molecule type" value="Genomic_DNA"/>
</dbReference>
<dbReference type="InterPro" id="IPR001128">
    <property type="entry name" value="Cyt_P450"/>
</dbReference>
<evidence type="ECO:0000256" key="1">
    <source>
        <dbReference type="ARBA" id="ARBA00010617"/>
    </source>
</evidence>
<evidence type="ECO:0000256" key="5">
    <source>
        <dbReference type="ARBA" id="ARBA00023004"/>
    </source>
</evidence>
<dbReference type="Proteomes" id="UP001472677">
    <property type="component" value="Unassembled WGS sequence"/>
</dbReference>
<accession>A0ABR2DQG2</accession>
<name>A0ABR2DQG2_9ROSI</name>
<proteinExistence type="inferred from homology"/>
<evidence type="ECO:0000256" key="4">
    <source>
        <dbReference type="ARBA" id="ARBA00023002"/>
    </source>
</evidence>
<protein>
    <submittedName>
        <fullName evidence="7">Uncharacterized protein</fullName>
    </submittedName>
</protein>
<feature type="transmembrane region" description="Helical" evidence="6">
    <location>
        <begin position="6"/>
        <end position="24"/>
    </location>
</feature>
<keyword evidence="6" id="KW-1133">Transmembrane helix</keyword>
<dbReference type="Pfam" id="PF00067">
    <property type="entry name" value="p450"/>
    <property type="match status" value="1"/>
</dbReference>